<dbReference type="GO" id="GO:0000160">
    <property type="term" value="P:phosphorelay signal transduction system"/>
    <property type="evidence" value="ECO:0007669"/>
    <property type="project" value="InterPro"/>
</dbReference>
<proteinExistence type="predicted"/>
<sequence>MGNNSTNLDYQLVLEMAEGDKEFENELLDAIITSVQDLKEKYSTGLVNADDEMIMQARHKIKPTLALFGLERLTEILEEGKVIIESQGFNASGIHPHKEEFMLATGELLEELYGIRQSV</sequence>
<keyword evidence="1" id="KW-0597">Phosphoprotein</keyword>
<organism evidence="3 4">
    <name type="scientific">Litoribacter ruber</name>
    <dbReference type="NCBI Taxonomy" id="702568"/>
    <lineage>
        <taxon>Bacteria</taxon>
        <taxon>Pseudomonadati</taxon>
        <taxon>Bacteroidota</taxon>
        <taxon>Cytophagia</taxon>
        <taxon>Cytophagales</taxon>
        <taxon>Cyclobacteriaceae</taxon>
        <taxon>Litoribacter</taxon>
    </lineage>
</organism>
<name>A0AAP2CJ97_9BACT</name>
<evidence type="ECO:0000259" key="2">
    <source>
        <dbReference type="PROSITE" id="PS50894"/>
    </source>
</evidence>
<dbReference type="AlphaFoldDB" id="A0AAP2CJ97"/>
<evidence type="ECO:0000256" key="1">
    <source>
        <dbReference type="PROSITE-ProRule" id="PRU00110"/>
    </source>
</evidence>
<dbReference type="Gene3D" id="1.20.120.160">
    <property type="entry name" value="HPT domain"/>
    <property type="match status" value="1"/>
</dbReference>
<dbReference type="Proteomes" id="UP001319104">
    <property type="component" value="Unassembled WGS sequence"/>
</dbReference>
<dbReference type="PROSITE" id="PS50894">
    <property type="entry name" value="HPT"/>
    <property type="match status" value="1"/>
</dbReference>
<dbReference type="SUPFAM" id="SSF47226">
    <property type="entry name" value="Histidine-containing phosphotransfer domain, HPT domain"/>
    <property type="match status" value="1"/>
</dbReference>
<protein>
    <recommendedName>
        <fullName evidence="2">HPt domain-containing protein</fullName>
    </recommendedName>
</protein>
<feature type="domain" description="HPt" evidence="2">
    <location>
        <begin position="20"/>
        <end position="119"/>
    </location>
</feature>
<evidence type="ECO:0000313" key="3">
    <source>
        <dbReference type="EMBL" id="MBS9525766.1"/>
    </source>
</evidence>
<gene>
    <name evidence="3" type="ORF">KI659_17230</name>
</gene>
<accession>A0AAP2CJ97</accession>
<evidence type="ECO:0000313" key="4">
    <source>
        <dbReference type="Proteomes" id="UP001319104"/>
    </source>
</evidence>
<dbReference type="InterPro" id="IPR036641">
    <property type="entry name" value="HPT_dom_sf"/>
</dbReference>
<reference evidence="3 4" key="1">
    <citation type="submission" date="2021-05" db="EMBL/GenBank/DDBJ databases">
        <authorList>
            <person name="Zhang Z.D."/>
            <person name="Osman G."/>
        </authorList>
    </citation>
    <scope>NUCLEOTIDE SEQUENCE [LARGE SCALE GENOMIC DNA]</scope>
    <source>
        <strain evidence="3 4">KCTC 32217</strain>
    </source>
</reference>
<comment type="caution">
    <text evidence="3">The sequence shown here is derived from an EMBL/GenBank/DDBJ whole genome shotgun (WGS) entry which is preliminary data.</text>
</comment>
<dbReference type="GO" id="GO:0004672">
    <property type="term" value="F:protein kinase activity"/>
    <property type="evidence" value="ECO:0007669"/>
    <property type="project" value="UniProtKB-ARBA"/>
</dbReference>
<dbReference type="InterPro" id="IPR008207">
    <property type="entry name" value="Sig_transdc_His_kin_Hpt_dom"/>
</dbReference>
<dbReference type="RefSeq" id="WP_213946627.1">
    <property type="nucleotide sequence ID" value="NZ_JAHBGI010000002.1"/>
</dbReference>
<dbReference type="EMBL" id="JAHCMY010000019">
    <property type="protein sequence ID" value="MBS9525766.1"/>
    <property type="molecule type" value="Genomic_DNA"/>
</dbReference>
<feature type="modified residue" description="Phosphohistidine" evidence="1">
    <location>
        <position position="59"/>
    </location>
</feature>
<keyword evidence="4" id="KW-1185">Reference proteome</keyword>